<proteinExistence type="predicted"/>
<name>A0A165HGE8_XYLHT</name>
<evidence type="ECO:0000313" key="1">
    <source>
        <dbReference type="EMBL" id="KZF23471.1"/>
    </source>
</evidence>
<dbReference type="Proteomes" id="UP000076632">
    <property type="component" value="Unassembled WGS sequence"/>
</dbReference>
<dbReference type="OrthoDB" id="3902216at2759"/>
<evidence type="ECO:0000313" key="2">
    <source>
        <dbReference type="Proteomes" id="UP000076632"/>
    </source>
</evidence>
<organism evidence="1 2">
    <name type="scientific">Xylona heveae (strain CBS 132557 / TC161)</name>
    <dbReference type="NCBI Taxonomy" id="1328760"/>
    <lineage>
        <taxon>Eukaryota</taxon>
        <taxon>Fungi</taxon>
        <taxon>Dikarya</taxon>
        <taxon>Ascomycota</taxon>
        <taxon>Pezizomycotina</taxon>
        <taxon>Xylonomycetes</taxon>
        <taxon>Xylonales</taxon>
        <taxon>Xylonaceae</taxon>
        <taxon>Xylona</taxon>
    </lineage>
</organism>
<keyword evidence="2" id="KW-1185">Reference proteome</keyword>
<dbReference type="GeneID" id="28894092"/>
<gene>
    <name evidence="1" type="ORF">L228DRAFT_117047</name>
</gene>
<accession>A0A165HGE8</accession>
<dbReference type="AlphaFoldDB" id="A0A165HGE8"/>
<dbReference type="InParanoid" id="A0A165HGE8"/>
<reference evidence="1 2" key="1">
    <citation type="journal article" date="2016" name="Fungal Biol.">
        <title>The genome of Xylona heveae provides a window into fungal endophytism.</title>
        <authorList>
            <person name="Gazis R."/>
            <person name="Kuo A."/>
            <person name="Riley R."/>
            <person name="LaButti K."/>
            <person name="Lipzen A."/>
            <person name="Lin J."/>
            <person name="Amirebrahimi M."/>
            <person name="Hesse C.N."/>
            <person name="Spatafora J.W."/>
            <person name="Henrissat B."/>
            <person name="Hainaut M."/>
            <person name="Grigoriev I.V."/>
            <person name="Hibbett D.S."/>
        </authorList>
    </citation>
    <scope>NUCLEOTIDE SEQUENCE [LARGE SCALE GENOMIC DNA]</scope>
    <source>
        <strain evidence="1 2">TC161</strain>
    </source>
</reference>
<dbReference type="EMBL" id="KV407457">
    <property type="protein sequence ID" value="KZF23471.1"/>
    <property type="molecule type" value="Genomic_DNA"/>
</dbReference>
<dbReference type="RefSeq" id="XP_018189026.1">
    <property type="nucleotide sequence ID" value="XM_018328955.1"/>
</dbReference>
<protein>
    <submittedName>
        <fullName evidence="1">Uncharacterized protein</fullName>
    </submittedName>
</protein>
<sequence>MPAVMPPMPNKDDLRATWTYLEAGIDRIMTNLQDGVDMVTVSFGKTMVTCGIAADRLLLVYGRLHVRIATVKKGNGSCNWKLMSFK</sequence>